<dbReference type="InParanoid" id="K3WMI6"/>
<sequence>MVGETNVYDPSLGPPATGQLIRPETPPGDARAKDVRPEKKKERGSARLRQSRRRMRAH</sequence>
<evidence type="ECO:0000256" key="1">
    <source>
        <dbReference type="SAM" id="MobiDB-lite"/>
    </source>
</evidence>
<evidence type="ECO:0000313" key="2">
    <source>
        <dbReference type="EnsemblProtists" id="PYU1_T006178"/>
    </source>
</evidence>
<name>K3WMI6_GLOUD</name>
<dbReference type="VEuPathDB" id="FungiDB:PYU1_G006166"/>
<dbReference type="EMBL" id="GL376625">
    <property type="status" value="NOT_ANNOTATED_CDS"/>
    <property type="molecule type" value="Genomic_DNA"/>
</dbReference>
<dbReference type="Proteomes" id="UP000019132">
    <property type="component" value="Unassembled WGS sequence"/>
</dbReference>
<reference evidence="3" key="1">
    <citation type="journal article" date="2010" name="Genome Biol.">
        <title>Genome sequence of the necrotrophic plant pathogen Pythium ultimum reveals original pathogenicity mechanisms and effector repertoire.</title>
        <authorList>
            <person name="Levesque C.A."/>
            <person name="Brouwer H."/>
            <person name="Cano L."/>
            <person name="Hamilton J.P."/>
            <person name="Holt C."/>
            <person name="Huitema E."/>
            <person name="Raffaele S."/>
            <person name="Robideau G.P."/>
            <person name="Thines M."/>
            <person name="Win J."/>
            <person name="Zerillo M.M."/>
            <person name="Beakes G.W."/>
            <person name="Boore J.L."/>
            <person name="Busam D."/>
            <person name="Dumas B."/>
            <person name="Ferriera S."/>
            <person name="Fuerstenberg S.I."/>
            <person name="Gachon C.M."/>
            <person name="Gaulin E."/>
            <person name="Govers F."/>
            <person name="Grenville-Briggs L."/>
            <person name="Horner N."/>
            <person name="Hostetler J."/>
            <person name="Jiang R.H."/>
            <person name="Johnson J."/>
            <person name="Krajaejun T."/>
            <person name="Lin H."/>
            <person name="Meijer H.J."/>
            <person name="Moore B."/>
            <person name="Morris P."/>
            <person name="Phuntmart V."/>
            <person name="Puiu D."/>
            <person name="Shetty J."/>
            <person name="Stajich J.E."/>
            <person name="Tripathy S."/>
            <person name="Wawra S."/>
            <person name="van West P."/>
            <person name="Whitty B.R."/>
            <person name="Coutinho P.M."/>
            <person name="Henrissat B."/>
            <person name="Martin F."/>
            <person name="Thomas P.D."/>
            <person name="Tyler B.M."/>
            <person name="De Vries R.P."/>
            <person name="Kamoun S."/>
            <person name="Yandell M."/>
            <person name="Tisserat N."/>
            <person name="Buell C.R."/>
        </authorList>
    </citation>
    <scope>NUCLEOTIDE SEQUENCE</scope>
    <source>
        <strain evidence="3">DAOM:BR144</strain>
    </source>
</reference>
<accession>K3WMI6</accession>
<reference evidence="3" key="2">
    <citation type="submission" date="2010-04" db="EMBL/GenBank/DDBJ databases">
        <authorList>
            <person name="Buell R."/>
            <person name="Hamilton J."/>
            <person name="Hostetler J."/>
        </authorList>
    </citation>
    <scope>NUCLEOTIDE SEQUENCE [LARGE SCALE GENOMIC DNA]</scope>
    <source>
        <strain evidence="3">DAOM:BR144</strain>
    </source>
</reference>
<reference evidence="2" key="3">
    <citation type="submission" date="2015-02" db="UniProtKB">
        <authorList>
            <consortium name="EnsemblProtists"/>
        </authorList>
    </citation>
    <scope>IDENTIFICATION</scope>
    <source>
        <strain evidence="2">DAOM BR144</strain>
    </source>
</reference>
<proteinExistence type="predicted"/>
<feature type="compositionally biased region" description="Basic residues" evidence="1">
    <location>
        <begin position="49"/>
        <end position="58"/>
    </location>
</feature>
<feature type="region of interest" description="Disordered" evidence="1">
    <location>
        <begin position="1"/>
        <end position="58"/>
    </location>
</feature>
<keyword evidence="3" id="KW-1185">Reference proteome</keyword>
<evidence type="ECO:0000313" key="3">
    <source>
        <dbReference type="Proteomes" id="UP000019132"/>
    </source>
</evidence>
<protein>
    <submittedName>
        <fullName evidence="2">Uncharacterized protein</fullName>
    </submittedName>
</protein>
<organism evidence="2 3">
    <name type="scientific">Globisporangium ultimum (strain ATCC 200006 / CBS 805.95 / DAOM BR144)</name>
    <name type="common">Pythium ultimum</name>
    <dbReference type="NCBI Taxonomy" id="431595"/>
    <lineage>
        <taxon>Eukaryota</taxon>
        <taxon>Sar</taxon>
        <taxon>Stramenopiles</taxon>
        <taxon>Oomycota</taxon>
        <taxon>Peronosporomycetes</taxon>
        <taxon>Pythiales</taxon>
        <taxon>Pythiaceae</taxon>
        <taxon>Globisporangium</taxon>
    </lineage>
</organism>
<feature type="compositionally biased region" description="Basic and acidic residues" evidence="1">
    <location>
        <begin position="30"/>
        <end position="45"/>
    </location>
</feature>
<dbReference type="HOGENOM" id="CLU_2983301_0_0_1"/>
<dbReference type="AlphaFoldDB" id="K3WMI6"/>
<dbReference type="EnsemblProtists" id="PYU1_T006178">
    <property type="protein sequence ID" value="PYU1_T006178"/>
    <property type="gene ID" value="PYU1_G006166"/>
</dbReference>